<dbReference type="SUPFAM" id="SSF54292">
    <property type="entry name" value="2Fe-2S ferredoxin-like"/>
    <property type="match status" value="1"/>
</dbReference>
<accession>A0A1F2WKW7</accession>
<proteinExistence type="predicted"/>
<dbReference type="InterPro" id="IPR027980">
    <property type="entry name" value="RACo_C"/>
</dbReference>
<dbReference type="STRING" id="1797197.A2Y75_00850"/>
<dbReference type="InterPro" id="IPR036010">
    <property type="entry name" value="2Fe-2S_ferredoxin-like_sf"/>
</dbReference>
<evidence type="ECO:0000313" key="2">
    <source>
        <dbReference type="EMBL" id="OFW57473.1"/>
    </source>
</evidence>
<dbReference type="GO" id="GO:0051536">
    <property type="term" value="F:iron-sulfur cluster binding"/>
    <property type="evidence" value="ECO:0007669"/>
    <property type="project" value="InterPro"/>
</dbReference>
<dbReference type="Gene3D" id="3.30.420.480">
    <property type="entry name" value="Domain of unknown function (DUF4445)"/>
    <property type="match status" value="1"/>
</dbReference>
<dbReference type="PANTHER" id="PTHR42895:SF1">
    <property type="entry name" value="IRON-SULFUR CLUSTER PROTEIN"/>
    <property type="match status" value="1"/>
</dbReference>
<gene>
    <name evidence="2" type="ORF">A2Y75_00850</name>
</gene>
<dbReference type="InterPro" id="IPR052911">
    <property type="entry name" value="Corrinoid_activation_enz"/>
</dbReference>
<dbReference type="Proteomes" id="UP000177876">
    <property type="component" value="Unassembled WGS sequence"/>
</dbReference>
<dbReference type="InterPro" id="IPR042259">
    <property type="entry name" value="Raco-like_middle_sf"/>
</dbReference>
<organism evidence="2 3">
    <name type="scientific">Candidatus Solincola sediminis</name>
    <dbReference type="NCBI Taxonomy" id="1797199"/>
    <lineage>
        <taxon>Bacteria</taxon>
        <taxon>Bacillati</taxon>
        <taxon>Actinomycetota</taxon>
        <taxon>Candidatus Geothermincolia</taxon>
        <taxon>Candidatus Geothermincolales</taxon>
        <taxon>Candidatus Geothermincolaceae</taxon>
        <taxon>Candidatus Solincola</taxon>
    </lineage>
</organism>
<dbReference type="Gene3D" id="3.10.20.30">
    <property type="match status" value="1"/>
</dbReference>
<dbReference type="Gene3D" id="3.10.20.880">
    <property type="match status" value="1"/>
</dbReference>
<dbReference type="Pfam" id="PF17651">
    <property type="entry name" value="Raco_middle"/>
    <property type="match status" value="1"/>
</dbReference>
<evidence type="ECO:0000259" key="1">
    <source>
        <dbReference type="PROSITE" id="PS51085"/>
    </source>
</evidence>
<evidence type="ECO:0000313" key="3">
    <source>
        <dbReference type="Proteomes" id="UP000177876"/>
    </source>
</evidence>
<name>A0A1F2WKW7_9ACTN</name>
<comment type="caution">
    <text evidence="2">The sequence shown here is derived from an EMBL/GenBank/DDBJ whole genome shotgun (WGS) entry which is preliminary data.</text>
</comment>
<sequence length="592" mass="62892">MSRIDFEPLGRRVACGDEATVFEAARDSGVPLASFCGGKGTCGKCKIRIISGEASPLSEREKGKLSSEEIEQGYRLACLTKAGADIKVEIPQESLVVSPQLQLAGKEKGVRIDPVVKAYEVAPSPPTLEGARSDEKALRDYLADEHGLIDLDIDISVQRQLPGILRESGWQSQIGVRGREIVMIANPGVSALGLAVDLGTTKIATYLADLATGRVLAARGMINSQIAYGEDVISRIYSAMENGEEPVRQAAIRDLDRMIDELCSEAGCSRENIVEAAVAGNTAMHHLFLGLPVKQLALAPYVPAVSGAIDVKARDLGISIAPGAYIYLLPNIAGFVGADHVAMLLATGIFATDKTVLGMDIGTNTEITLACGGELRSCSCASGPAFEGAHIKDGMRAAAGAIERIEIKDSSIKYKTINNEPPVGLCGSGVLDAIAELRKAEIIDERGRLREGGKEYILVPAEESGSVKDITLTEKDISEVLLAKAAIYAGMNILLSEAGIDWDAIDEVIIAGAFGNYMDLANALEIGLLPEIALERFSQVGNAAGMGARLCLISREQRALASETANRVKYYELANHPNYGRLFAQAIGFPAH</sequence>
<dbReference type="SUPFAM" id="SSF53067">
    <property type="entry name" value="Actin-like ATPase domain"/>
    <property type="match status" value="1"/>
</dbReference>
<dbReference type="InterPro" id="IPR040506">
    <property type="entry name" value="RACo_linker"/>
</dbReference>
<dbReference type="InterPro" id="IPR012675">
    <property type="entry name" value="Beta-grasp_dom_sf"/>
</dbReference>
<feature type="domain" description="2Fe-2S ferredoxin-type" evidence="1">
    <location>
        <begin position="2"/>
        <end position="94"/>
    </location>
</feature>
<reference evidence="2 3" key="1">
    <citation type="journal article" date="2016" name="Nat. Commun.">
        <title>Thousands of microbial genomes shed light on interconnected biogeochemical processes in an aquifer system.</title>
        <authorList>
            <person name="Anantharaman K."/>
            <person name="Brown C.T."/>
            <person name="Hug L.A."/>
            <person name="Sharon I."/>
            <person name="Castelle C.J."/>
            <person name="Probst A.J."/>
            <person name="Thomas B.C."/>
            <person name="Singh A."/>
            <person name="Wilkins M.J."/>
            <person name="Karaoz U."/>
            <person name="Brodie E.L."/>
            <person name="Williams K.H."/>
            <person name="Hubbard S.S."/>
            <person name="Banfield J.F."/>
        </authorList>
    </citation>
    <scope>NUCLEOTIDE SEQUENCE [LARGE SCALE GENOMIC DNA]</scope>
</reference>
<dbReference type="Pfam" id="PF00111">
    <property type="entry name" value="Fer2"/>
    <property type="match status" value="1"/>
</dbReference>
<dbReference type="PROSITE" id="PS51085">
    <property type="entry name" value="2FE2S_FER_2"/>
    <property type="match status" value="1"/>
</dbReference>
<dbReference type="Pfam" id="PF17650">
    <property type="entry name" value="RACo_linker"/>
    <property type="match status" value="1"/>
</dbReference>
<dbReference type="InterPro" id="IPR043129">
    <property type="entry name" value="ATPase_NBD"/>
</dbReference>
<dbReference type="InterPro" id="IPR041414">
    <property type="entry name" value="Raco-like_middle"/>
</dbReference>
<dbReference type="AlphaFoldDB" id="A0A1F2WKW7"/>
<dbReference type="Pfam" id="PF14574">
    <property type="entry name" value="RACo_C_ter"/>
    <property type="match status" value="1"/>
</dbReference>
<dbReference type="EMBL" id="MELK01000033">
    <property type="protein sequence ID" value="OFW57473.1"/>
    <property type="molecule type" value="Genomic_DNA"/>
</dbReference>
<dbReference type="InterPro" id="IPR001041">
    <property type="entry name" value="2Fe-2S_ferredoxin-type"/>
</dbReference>
<dbReference type="CDD" id="cd00207">
    <property type="entry name" value="fer2"/>
    <property type="match status" value="1"/>
</dbReference>
<protein>
    <recommendedName>
        <fullName evidence="1">2Fe-2S ferredoxin-type domain-containing protein</fullName>
    </recommendedName>
</protein>
<dbReference type="PANTHER" id="PTHR42895">
    <property type="entry name" value="IRON-SULFUR CLUSTER-BINDING PROTEIN-RELATED"/>
    <property type="match status" value="1"/>
</dbReference>